<dbReference type="Proteomes" id="UP000823775">
    <property type="component" value="Unassembled WGS sequence"/>
</dbReference>
<keyword evidence="2" id="KW-1185">Reference proteome</keyword>
<dbReference type="EMBL" id="JACEIK010001902">
    <property type="protein sequence ID" value="MCD7472996.1"/>
    <property type="molecule type" value="Genomic_DNA"/>
</dbReference>
<comment type="caution">
    <text evidence="1">The sequence shown here is derived from an EMBL/GenBank/DDBJ whole genome shotgun (WGS) entry which is preliminary data.</text>
</comment>
<sequence length="150" mass="17368">MDDKLVFFVLKRFALIMGISCRTLPREDKLAKLYVKGVAFCKMRFVEDDPFKNQVGASKIVHPYIISVVCEMEEEFMKIFVLYLDEVHDQLIDALKIEFEGLTIIFSSRRVPRRLGKEPCCEEDTESQDIGSNADNKLLKVNDIFVIVRN</sequence>
<organism evidence="1 2">
    <name type="scientific">Datura stramonium</name>
    <name type="common">Jimsonweed</name>
    <name type="synonym">Common thornapple</name>
    <dbReference type="NCBI Taxonomy" id="4076"/>
    <lineage>
        <taxon>Eukaryota</taxon>
        <taxon>Viridiplantae</taxon>
        <taxon>Streptophyta</taxon>
        <taxon>Embryophyta</taxon>
        <taxon>Tracheophyta</taxon>
        <taxon>Spermatophyta</taxon>
        <taxon>Magnoliopsida</taxon>
        <taxon>eudicotyledons</taxon>
        <taxon>Gunneridae</taxon>
        <taxon>Pentapetalae</taxon>
        <taxon>asterids</taxon>
        <taxon>lamiids</taxon>
        <taxon>Solanales</taxon>
        <taxon>Solanaceae</taxon>
        <taxon>Solanoideae</taxon>
        <taxon>Datureae</taxon>
        <taxon>Datura</taxon>
    </lineage>
</organism>
<reference evidence="1 2" key="1">
    <citation type="journal article" date="2021" name="BMC Genomics">
        <title>Datura genome reveals duplications of psychoactive alkaloid biosynthetic genes and high mutation rate following tissue culture.</title>
        <authorList>
            <person name="Rajewski A."/>
            <person name="Carter-House D."/>
            <person name="Stajich J."/>
            <person name="Litt A."/>
        </authorList>
    </citation>
    <scope>NUCLEOTIDE SEQUENCE [LARGE SCALE GENOMIC DNA]</scope>
    <source>
        <strain evidence="1">AR-01</strain>
    </source>
</reference>
<name>A0ABS8TQ11_DATST</name>
<evidence type="ECO:0000313" key="2">
    <source>
        <dbReference type="Proteomes" id="UP000823775"/>
    </source>
</evidence>
<evidence type="ECO:0000313" key="1">
    <source>
        <dbReference type="EMBL" id="MCD7472996.1"/>
    </source>
</evidence>
<accession>A0ABS8TQ11</accession>
<proteinExistence type="predicted"/>
<gene>
    <name evidence="1" type="ORF">HAX54_014527</name>
</gene>
<protein>
    <submittedName>
        <fullName evidence="1">Uncharacterized protein</fullName>
    </submittedName>
</protein>